<protein>
    <submittedName>
        <fullName evidence="2">Uncharacterized protein</fullName>
    </submittedName>
</protein>
<reference evidence="2" key="1">
    <citation type="submission" date="2021-01" db="EMBL/GenBank/DDBJ databases">
        <title>Adiantum capillus-veneris genome.</title>
        <authorList>
            <person name="Fang Y."/>
            <person name="Liao Q."/>
        </authorList>
    </citation>
    <scope>NUCLEOTIDE SEQUENCE</scope>
    <source>
        <strain evidence="2">H3</strain>
        <tissue evidence="2">Leaf</tissue>
    </source>
</reference>
<evidence type="ECO:0000313" key="2">
    <source>
        <dbReference type="EMBL" id="KAI5081553.1"/>
    </source>
</evidence>
<sequence>MLEEEEQESEEFLMNAKVDPDRARMPNEHCCGGGESSNLFQCDCTECVSIEGVKEGDNVPGAMVVTRSSGKVKGDKVQKKEEQQPIDWKVQD</sequence>
<gene>
    <name evidence="2" type="ORF">GOP47_0001296</name>
</gene>
<accession>A0A9D4V8F2</accession>
<keyword evidence="3" id="KW-1185">Reference proteome</keyword>
<comment type="caution">
    <text evidence="2">The sequence shown here is derived from an EMBL/GenBank/DDBJ whole genome shotgun (WGS) entry which is preliminary data.</text>
</comment>
<dbReference type="OrthoDB" id="1743187at2759"/>
<feature type="region of interest" description="Disordered" evidence="1">
    <location>
        <begin position="68"/>
        <end position="92"/>
    </location>
</feature>
<dbReference type="AlphaFoldDB" id="A0A9D4V8F2"/>
<name>A0A9D4V8F2_ADICA</name>
<organism evidence="2 3">
    <name type="scientific">Adiantum capillus-veneris</name>
    <name type="common">Maidenhair fern</name>
    <dbReference type="NCBI Taxonomy" id="13818"/>
    <lineage>
        <taxon>Eukaryota</taxon>
        <taxon>Viridiplantae</taxon>
        <taxon>Streptophyta</taxon>
        <taxon>Embryophyta</taxon>
        <taxon>Tracheophyta</taxon>
        <taxon>Polypodiopsida</taxon>
        <taxon>Polypodiidae</taxon>
        <taxon>Polypodiales</taxon>
        <taxon>Pteridineae</taxon>
        <taxon>Pteridaceae</taxon>
        <taxon>Vittarioideae</taxon>
        <taxon>Adiantum</taxon>
    </lineage>
</organism>
<evidence type="ECO:0000313" key="3">
    <source>
        <dbReference type="Proteomes" id="UP000886520"/>
    </source>
</evidence>
<proteinExistence type="predicted"/>
<feature type="compositionally biased region" description="Basic and acidic residues" evidence="1">
    <location>
        <begin position="72"/>
        <end position="92"/>
    </location>
</feature>
<evidence type="ECO:0000256" key="1">
    <source>
        <dbReference type="SAM" id="MobiDB-lite"/>
    </source>
</evidence>
<dbReference type="EMBL" id="JABFUD020000003">
    <property type="protein sequence ID" value="KAI5081553.1"/>
    <property type="molecule type" value="Genomic_DNA"/>
</dbReference>
<dbReference type="Proteomes" id="UP000886520">
    <property type="component" value="Chromosome 2"/>
</dbReference>